<dbReference type="Proteomes" id="UP000199496">
    <property type="component" value="Unassembled WGS sequence"/>
</dbReference>
<dbReference type="RefSeq" id="WP_090207407.1">
    <property type="nucleotide sequence ID" value="NZ_FOFO01000018.1"/>
</dbReference>
<evidence type="ECO:0000256" key="2">
    <source>
        <dbReference type="ARBA" id="ARBA00023136"/>
    </source>
</evidence>
<protein>
    <submittedName>
        <fullName evidence="5">Outer membrane protein assembly factor BamD</fullName>
    </submittedName>
</protein>
<dbReference type="OrthoDB" id="5794262at2"/>
<keyword evidence="1" id="KW-0732">Signal</keyword>
<accession>A0A1H9DNK6</accession>
<evidence type="ECO:0000313" key="6">
    <source>
        <dbReference type="Proteomes" id="UP000199496"/>
    </source>
</evidence>
<keyword evidence="3" id="KW-0998">Cell outer membrane</keyword>
<evidence type="ECO:0000313" key="5">
    <source>
        <dbReference type="EMBL" id="SEQ15065.1"/>
    </source>
</evidence>
<keyword evidence="2" id="KW-0472">Membrane</keyword>
<sequence length="246" mass="27440">MQPAPSFFHRWIFFCLLALVVWLAGCTTVPTSPVPGDSAALNQALTDQDCKAAVAVLETWPPPVPADARLETAFLCLISDQPLLAFEHSGHFIRAFPTHPDLDYGFYLRAMARYGSWKALQEGTLVPPDQDRALAREAFILFRELVQRFPDSRYRDEVAGYLMDLREGLAAVEVRQARTLLAQGDARQALARAEYVREHFGTTQTLADALAVMVDAHQALGHDEAAARARHWLEVRFPDRAGQQSP</sequence>
<evidence type="ECO:0000256" key="1">
    <source>
        <dbReference type="ARBA" id="ARBA00022729"/>
    </source>
</evidence>
<dbReference type="NCBIfam" id="TIGR03302">
    <property type="entry name" value="OM_YfiO"/>
    <property type="match status" value="1"/>
</dbReference>
<dbReference type="Pfam" id="PF13525">
    <property type="entry name" value="YfiO"/>
    <property type="match status" value="1"/>
</dbReference>
<dbReference type="InterPro" id="IPR017689">
    <property type="entry name" value="BamD"/>
</dbReference>
<keyword evidence="6" id="KW-1185">Reference proteome</keyword>
<organism evidence="5 6">
    <name type="scientific">Ectothiorhodospira magna</name>
    <dbReference type="NCBI Taxonomy" id="867345"/>
    <lineage>
        <taxon>Bacteria</taxon>
        <taxon>Pseudomonadati</taxon>
        <taxon>Pseudomonadota</taxon>
        <taxon>Gammaproteobacteria</taxon>
        <taxon>Chromatiales</taxon>
        <taxon>Ectothiorhodospiraceae</taxon>
        <taxon>Ectothiorhodospira</taxon>
    </lineage>
</organism>
<feature type="domain" description="Outer membrane lipoprotein BamD-like" evidence="4">
    <location>
        <begin position="43"/>
        <end position="229"/>
    </location>
</feature>
<name>A0A1H9DNK6_9GAMM</name>
<dbReference type="EMBL" id="FOFO01000018">
    <property type="protein sequence ID" value="SEQ15065.1"/>
    <property type="molecule type" value="Genomic_DNA"/>
</dbReference>
<dbReference type="AlphaFoldDB" id="A0A1H9DNK6"/>
<evidence type="ECO:0000259" key="4">
    <source>
        <dbReference type="Pfam" id="PF13525"/>
    </source>
</evidence>
<evidence type="ECO:0000256" key="3">
    <source>
        <dbReference type="ARBA" id="ARBA00023237"/>
    </source>
</evidence>
<dbReference type="InterPro" id="IPR039565">
    <property type="entry name" value="BamD-like"/>
</dbReference>
<dbReference type="STRING" id="867345.SAMN05421693_11850"/>
<reference evidence="5 6" key="1">
    <citation type="submission" date="2016-10" db="EMBL/GenBank/DDBJ databases">
        <authorList>
            <person name="de Groot N.N."/>
        </authorList>
    </citation>
    <scope>NUCLEOTIDE SEQUENCE [LARGE SCALE GENOMIC DNA]</scope>
    <source>
        <strain evidence="5 6">B7-7</strain>
    </source>
</reference>
<proteinExistence type="predicted"/>
<dbReference type="InterPro" id="IPR011990">
    <property type="entry name" value="TPR-like_helical_dom_sf"/>
</dbReference>
<gene>
    <name evidence="5" type="ORF">SAMN05421693_11850</name>
</gene>
<dbReference type="Gene3D" id="1.25.40.10">
    <property type="entry name" value="Tetratricopeptide repeat domain"/>
    <property type="match status" value="1"/>
</dbReference>